<dbReference type="RefSeq" id="WP_165012268.1">
    <property type="nucleotide sequence ID" value="NZ_JAALDL010000003.1"/>
</dbReference>
<organism evidence="3 4">
    <name type="scientific">Grimontia sedimenti</name>
    <dbReference type="NCBI Taxonomy" id="2711294"/>
    <lineage>
        <taxon>Bacteria</taxon>
        <taxon>Pseudomonadati</taxon>
        <taxon>Pseudomonadota</taxon>
        <taxon>Gammaproteobacteria</taxon>
        <taxon>Vibrionales</taxon>
        <taxon>Vibrionaceae</taxon>
        <taxon>Grimontia</taxon>
    </lineage>
</organism>
<dbReference type="Proteomes" id="UP000473008">
    <property type="component" value="Unassembled WGS sequence"/>
</dbReference>
<proteinExistence type="predicted"/>
<dbReference type="SUPFAM" id="SSF50630">
    <property type="entry name" value="Acid proteases"/>
    <property type="match status" value="1"/>
</dbReference>
<dbReference type="AlphaFoldDB" id="A0A6M1R4S8"/>
<keyword evidence="3" id="KW-0645">Protease</keyword>
<evidence type="ECO:0000259" key="2">
    <source>
        <dbReference type="Pfam" id="PF05618"/>
    </source>
</evidence>
<dbReference type="PANTHER" id="PTHR38037">
    <property type="entry name" value="ZN_PROTEASE DOMAIN-CONTAINING PROTEIN"/>
    <property type="match status" value="1"/>
</dbReference>
<gene>
    <name evidence="3" type="ORF">G5S52_06210</name>
</gene>
<evidence type="ECO:0000313" key="3">
    <source>
        <dbReference type="EMBL" id="NGN97265.1"/>
    </source>
</evidence>
<keyword evidence="3" id="KW-0378">Hydrolase</keyword>
<keyword evidence="1" id="KW-0732">Signal</keyword>
<protein>
    <submittedName>
        <fullName evidence="3">ATP-dependent zinc protease</fullName>
    </submittedName>
</protein>
<dbReference type="Gene3D" id="2.40.70.10">
    <property type="entry name" value="Acid Proteases"/>
    <property type="match status" value="1"/>
</dbReference>
<evidence type="ECO:0000313" key="4">
    <source>
        <dbReference type="Proteomes" id="UP000473008"/>
    </source>
</evidence>
<feature type="chain" id="PRO_5026708678" evidence="1">
    <location>
        <begin position="23"/>
        <end position="180"/>
    </location>
</feature>
<keyword evidence="4" id="KW-1185">Reference proteome</keyword>
<dbReference type="EMBL" id="JAALDL010000003">
    <property type="protein sequence ID" value="NGN97265.1"/>
    <property type="molecule type" value="Genomic_DNA"/>
</dbReference>
<dbReference type="PANTHER" id="PTHR38037:SF2">
    <property type="entry name" value="ATP-DEPENDENT ZINC PROTEASE DOMAIN-CONTAINING PROTEIN-RELATED"/>
    <property type="match status" value="1"/>
</dbReference>
<name>A0A6M1R4S8_9GAMM</name>
<reference evidence="3 4" key="1">
    <citation type="submission" date="2020-02" db="EMBL/GenBank/DDBJ databases">
        <title>The draft genome of Grimontia sedimenta sp. nov., isolated from benthic sediments near coral reefs south of Kuwait.</title>
        <authorList>
            <person name="Mahmoud H.M."/>
            <person name="Jose L."/>
            <person name="Eapen S."/>
        </authorList>
    </citation>
    <scope>NUCLEOTIDE SEQUENCE [LARGE SCALE GENOMIC DNA]</scope>
    <source>
        <strain evidence="3 4">S25</strain>
    </source>
</reference>
<dbReference type="InterPro" id="IPR021109">
    <property type="entry name" value="Peptidase_aspartic_dom_sf"/>
</dbReference>
<sequence>MKHRIAAFLIFLVMGSISVAFAASSPDNSPDSYEHLPDGKLVMGEKEWVRVDKINVVAKARVDTGATTSSISAIDIEEFERDGEEWVRFRLAHDDKQTDLMELPVIRTVRIIQSSAEGYDRRYVVEMPITIGDVTETTEFTLRDRHHLNFPVLLGRTYLKDVAVVDVSRKYVQPKPEILE</sequence>
<dbReference type="GO" id="GO:0008233">
    <property type="term" value="F:peptidase activity"/>
    <property type="evidence" value="ECO:0007669"/>
    <property type="project" value="UniProtKB-KW"/>
</dbReference>
<comment type="caution">
    <text evidence="3">The sequence shown here is derived from an EMBL/GenBank/DDBJ whole genome shotgun (WGS) entry which is preliminary data.</text>
</comment>
<feature type="signal peptide" evidence="1">
    <location>
        <begin position="1"/>
        <end position="22"/>
    </location>
</feature>
<accession>A0A6M1R4S8</accession>
<feature type="domain" description="Retropepsin-like aspartic endopeptidase" evidence="2">
    <location>
        <begin position="42"/>
        <end position="176"/>
    </location>
</feature>
<dbReference type="GO" id="GO:0006508">
    <property type="term" value="P:proteolysis"/>
    <property type="evidence" value="ECO:0007669"/>
    <property type="project" value="UniProtKB-KW"/>
</dbReference>
<evidence type="ECO:0000256" key="1">
    <source>
        <dbReference type="SAM" id="SignalP"/>
    </source>
</evidence>
<dbReference type="InterPro" id="IPR008503">
    <property type="entry name" value="Asp_endopeptidase"/>
</dbReference>
<dbReference type="Pfam" id="PF05618">
    <property type="entry name" value="Zn_protease"/>
    <property type="match status" value="1"/>
</dbReference>